<sequence>MRRLIFAAQAEVDLEAIAEHIARDNPFRAVIFLQELRSACVELRGMPERYPLVPRHQSSGIRRRVHGSYLIFFHVSAETVEILHVLHGAMDYEQVLFPGTL</sequence>
<evidence type="ECO:0000313" key="4">
    <source>
        <dbReference type="Proteomes" id="UP001287059"/>
    </source>
</evidence>
<evidence type="ECO:0000256" key="1">
    <source>
        <dbReference type="ARBA" id="ARBA00006226"/>
    </source>
</evidence>
<name>A0ABU4Y3Y3_9HYPH</name>
<reference evidence="3 4" key="1">
    <citation type="submission" date="2023-08" db="EMBL/GenBank/DDBJ databases">
        <title>Implementing the SeqCode for naming new Mesorhizobium species isolated from Vachellia karroo root nodules.</title>
        <authorList>
            <person name="Van Lill M."/>
        </authorList>
    </citation>
    <scope>NUCLEOTIDE SEQUENCE [LARGE SCALE GENOMIC DNA]</scope>
    <source>
        <strain evidence="3 4">VK24D</strain>
    </source>
</reference>
<proteinExistence type="inferred from homology"/>
<organism evidence="3 4">
    <name type="scientific">Mesorhizobium album</name>
    <dbReference type="NCBI Taxonomy" id="3072314"/>
    <lineage>
        <taxon>Bacteria</taxon>
        <taxon>Pseudomonadati</taxon>
        <taxon>Pseudomonadota</taxon>
        <taxon>Alphaproteobacteria</taxon>
        <taxon>Hyphomicrobiales</taxon>
        <taxon>Phyllobacteriaceae</taxon>
        <taxon>Mesorhizobium</taxon>
    </lineage>
</organism>
<dbReference type="Pfam" id="PF05016">
    <property type="entry name" value="ParE_toxin"/>
    <property type="match status" value="1"/>
</dbReference>
<evidence type="ECO:0000256" key="2">
    <source>
        <dbReference type="ARBA" id="ARBA00022649"/>
    </source>
</evidence>
<comment type="similarity">
    <text evidence="1">Belongs to the RelE toxin family.</text>
</comment>
<keyword evidence="4" id="KW-1185">Reference proteome</keyword>
<protein>
    <submittedName>
        <fullName evidence="3">Type II toxin-antitoxin system RelE/ParE family toxin</fullName>
    </submittedName>
</protein>
<gene>
    <name evidence="3" type="ORF">RFN28_23495</name>
</gene>
<dbReference type="InterPro" id="IPR007712">
    <property type="entry name" value="RelE/ParE_toxin"/>
</dbReference>
<accession>A0ABU4Y3Y3</accession>
<dbReference type="RefSeq" id="WP_320289596.1">
    <property type="nucleotide sequence ID" value="NZ_JAVIIW010000031.1"/>
</dbReference>
<dbReference type="Gene3D" id="3.30.2310.20">
    <property type="entry name" value="RelE-like"/>
    <property type="match status" value="1"/>
</dbReference>
<dbReference type="PANTHER" id="PTHR33755">
    <property type="entry name" value="TOXIN PARE1-RELATED"/>
    <property type="match status" value="1"/>
</dbReference>
<dbReference type="InterPro" id="IPR035093">
    <property type="entry name" value="RelE/ParE_toxin_dom_sf"/>
</dbReference>
<dbReference type="InterPro" id="IPR051803">
    <property type="entry name" value="TA_system_RelE-like_toxin"/>
</dbReference>
<keyword evidence="2" id="KW-1277">Toxin-antitoxin system</keyword>
<comment type="caution">
    <text evidence="3">The sequence shown here is derived from an EMBL/GenBank/DDBJ whole genome shotgun (WGS) entry which is preliminary data.</text>
</comment>
<dbReference type="EMBL" id="JAVIIW010000031">
    <property type="protein sequence ID" value="MDX8481401.1"/>
    <property type="molecule type" value="Genomic_DNA"/>
</dbReference>
<dbReference type="PANTHER" id="PTHR33755:SF6">
    <property type="entry name" value="PLASMID STABILIZATION SYSTEM PROTEIN"/>
    <property type="match status" value="1"/>
</dbReference>
<evidence type="ECO:0000313" key="3">
    <source>
        <dbReference type="EMBL" id="MDX8481401.1"/>
    </source>
</evidence>
<dbReference type="Proteomes" id="UP001287059">
    <property type="component" value="Unassembled WGS sequence"/>
</dbReference>